<dbReference type="Proteomes" id="UP000198534">
    <property type="component" value="Unassembled WGS sequence"/>
</dbReference>
<sequence>MSQTKVDHVTPPFGFMGEPSVVSSYEPGSHCAMAPPVVQAPIMPHIVMPHIIMPIMPHIIMPHIILFPHLILPVVPPTTFPVPQFPQQTIPPGQGQQMYPMYSPY</sequence>
<keyword evidence="2" id="KW-1185">Reference proteome</keyword>
<proteinExistence type="predicted"/>
<organism evidence="1 2">
    <name type="scientific">Marininema mesophilum</name>
    <dbReference type="NCBI Taxonomy" id="1048340"/>
    <lineage>
        <taxon>Bacteria</taxon>
        <taxon>Bacillati</taxon>
        <taxon>Bacillota</taxon>
        <taxon>Bacilli</taxon>
        <taxon>Bacillales</taxon>
        <taxon>Thermoactinomycetaceae</taxon>
        <taxon>Marininema</taxon>
    </lineage>
</organism>
<name>A0A1H2WNJ1_9BACL</name>
<evidence type="ECO:0000313" key="2">
    <source>
        <dbReference type="Proteomes" id="UP000198534"/>
    </source>
</evidence>
<accession>A0A1H2WNJ1</accession>
<dbReference type="RefSeq" id="WP_091738860.1">
    <property type="nucleotide sequence ID" value="NZ_FNNQ01000006.1"/>
</dbReference>
<reference evidence="1 2" key="1">
    <citation type="submission" date="2016-10" db="EMBL/GenBank/DDBJ databases">
        <authorList>
            <person name="de Groot N.N."/>
        </authorList>
    </citation>
    <scope>NUCLEOTIDE SEQUENCE [LARGE SCALE GENOMIC DNA]</scope>
    <source>
        <strain evidence="1 2">DSM 45610</strain>
    </source>
</reference>
<dbReference type="AlphaFoldDB" id="A0A1H2WNJ1"/>
<evidence type="ECO:0000313" key="1">
    <source>
        <dbReference type="EMBL" id="SDW82087.1"/>
    </source>
</evidence>
<gene>
    <name evidence="1" type="ORF">SAMN05444487_106189</name>
</gene>
<dbReference type="EMBL" id="FNNQ01000006">
    <property type="protein sequence ID" value="SDW82087.1"/>
    <property type="molecule type" value="Genomic_DNA"/>
</dbReference>
<dbReference type="STRING" id="1048340.SAMN05444487_106189"/>
<protein>
    <submittedName>
        <fullName evidence="1">Uncharacterized protein</fullName>
    </submittedName>
</protein>